<name>A0A8S1PCE6_9CILI</name>
<gene>
    <name evidence="1" type="ORF">PSON_ATCC_30995.1.T0740092</name>
</gene>
<reference evidence="1" key="1">
    <citation type="submission" date="2021-01" db="EMBL/GenBank/DDBJ databases">
        <authorList>
            <consortium name="Genoscope - CEA"/>
            <person name="William W."/>
        </authorList>
    </citation>
    <scope>NUCLEOTIDE SEQUENCE</scope>
</reference>
<proteinExistence type="predicted"/>
<comment type="caution">
    <text evidence="1">The sequence shown here is derived from an EMBL/GenBank/DDBJ whole genome shotgun (WGS) entry which is preliminary data.</text>
</comment>
<dbReference type="Proteomes" id="UP000692954">
    <property type="component" value="Unassembled WGS sequence"/>
</dbReference>
<evidence type="ECO:0000313" key="1">
    <source>
        <dbReference type="EMBL" id="CAD8100564.1"/>
    </source>
</evidence>
<dbReference type="EMBL" id="CAJJDN010000074">
    <property type="protein sequence ID" value="CAD8100564.1"/>
    <property type="molecule type" value="Genomic_DNA"/>
</dbReference>
<dbReference type="AlphaFoldDB" id="A0A8S1PCE6"/>
<sequence>MNQNALSYQVKFVVKQLEQIQKSDDDEFIKENPQIRIQGSNRYDNLTLLGELIGRGSNSTEMPNCASNEEIDKYTANSNLYYSYSFHQLNKELYASLYQKTENIHLTSLYYKAGKYIKFYYQYSQSFLEYNPFYFSPRYSINQIDLLSFRQIKFIINLQALGLQIQKTRFPK</sequence>
<evidence type="ECO:0000313" key="2">
    <source>
        <dbReference type="Proteomes" id="UP000692954"/>
    </source>
</evidence>
<organism evidence="1 2">
    <name type="scientific">Paramecium sonneborni</name>
    <dbReference type="NCBI Taxonomy" id="65129"/>
    <lineage>
        <taxon>Eukaryota</taxon>
        <taxon>Sar</taxon>
        <taxon>Alveolata</taxon>
        <taxon>Ciliophora</taxon>
        <taxon>Intramacronucleata</taxon>
        <taxon>Oligohymenophorea</taxon>
        <taxon>Peniculida</taxon>
        <taxon>Parameciidae</taxon>
        <taxon>Paramecium</taxon>
    </lineage>
</organism>
<accession>A0A8S1PCE6</accession>
<keyword evidence="2" id="KW-1185">Reference proteome</keyword>
<protein>
    <submittedName>
        <fullName evidence="1">Uncharacterized protein</fullName>
    </submittedName>
</protein>